<keyword evidence="5" id="KW-0732">Signal</keyword>
<evidence type="ECO:0000313" key="10">
    <source>
        <dbReference type="Proteomes" id="UP000322000"/>
    </source>
</evidence>
<keyword evidence="9" id="KW-0472">Membrane</keyword>
<dbReference type="GO" id="GO:0007218">
    <property type="term" value="P:neuropeptide signaling pathway"/>
    <property type="evidence" value="ECO:0007669"/>
    <property type="project" value="UniProtKB-KW"/>
</dbReference>
<comment type="similarity">
    <text evidence="2">Belongs to the AKH/HRTH/RPCH family.</text>
</comment>
<protein>
    <submittedName>
        <fullName evidence="11">Adipokinetic prohormone type 1-like</fullName>
    </submittedName>
</protein>
<evidence type="ECO:0000256" key="5">
    <source>
        <dbReference type="ARBA" id="ARBA00022729"/>
    </source>
</evidence>
<sequence>MTQIKTKASIHIYPTIHICPYKKAGQYGIITLHCSPYQAPELPNSKMYKILSLLVLVAALCVITEAQLTFTSSWGGKRAGGTMSCKNEEAVANIFKLIQNEAERFIICQKA</sequence>
<keyword evidence="10" id="KW-1185">Reference proteome</keyword>
<dbReference type="GO" id="GO:0005576">
    <property type="term" value="C:extracellular region"/>
    <property type="evidence" value="ECO:0007669"/>
    <property type="project" value="UniProtKB-SubCell"/>
</dbReference>
<dbReference type="Proteomes" id="UP000322000">
    <property type="component" value="Chromosome 8"/>
</dbReference>
<proteinExistence type="inferred from homology"/>
<keyword evidence="7" id="KW-0873">Pyrrolidone carboxylic acid</keyword>
<keyword evidence="3" id="KW-0964">Secreted</keyword>
<keyword evidence="8" id="KW-0527">Neuropeptide</keyword>
<evidence type="ECO:0000256" key="8">
    <source>
        <dbReference type="ARBA" id="ARBA00023320"/>
    </source>
</evidence>
<keyword evidence="4" id="KW-0372">Hormone</keyword>
<evidence type="ECO:0000256" key="3">
    <source>
        <dbReference type="ARBA" id="ARBA00022525"/>
    </source>
</evidence>
<evidence type="ECO:0000256" key="7">
    <source>
        <dbReference type="ARBA" id="ARBA00023283"/>
    </source>
</evidence>
<comment type="subcellular location">
    <subcellularLocation>
        <location evidence="1">Secreted</location>
    </subcellularLocation>
</comment>
<dbReference type="GeneID" id="113496640"/>
<dbReference type="PROSITE" id="PS00256">
    <property type="entry name" value="AKH"/>
    <property type="match status" value="1"/>
</dbReference>
<dbReference type="InterPro" id="IPR010475">
    <property type="entry name" value="AKH/RPCH_hormone"/>
</dbReference>
<evidence type="ECO:0000313" key="11">
    <source>
        <dbReference type="RefSeq" id="XP_026731718.1"/>
    </source>
</evidence>
<dbReference type="InterPro" id="IPR002047">
    <property type="entry name" value="Adipokinetic_hormone_CS"/>
</dbReference>
<reference evidence="11" key="1">
    <citation type="submission" date="2025-08" db="UniProtKB">
        <authorList>
            <consortium name="RefSeq"/>
        </authorList>
    </citation>
    <scope>IDENTIFICATION</scope>
</reference>
<dbReference type="Pfam" id="PF06377">
    <property type="entry name" value="Adipokin_hormo"/>
    <property type="match status" value="1"/>
</dbReference>
<dbReference type="AlphaFoldDB" id="A0A7E5VTP9"/>
<gene>
    <name evidence="11" type="primary">LOC113496640</name>
</gene>
<feature type="transmembrane region" description="Helical" evidence="9">
    <location>
        <begin position="50"/>
        <end position="70"/>
    </location>
</feature>
<dbReference type="OrthoDB" id="6159864at2759"/>
<keyword evidence="9" id="KW-0812">Transmembrane</keyword>
<dbReference type="InParanoid" id="A0A7E5VTP9"/>
<dbReference type="GO" id="GO:0005179">
    <property type="term" value="F:hormone activity"/>
    <property type="evidence" value="ECO:0007669"/>
    <property type="project" value="UniProtKB-KW"/>
</dbReference>
<name>A0A7E5VTP9_TRINI</name>
<organism evidence="10 11">
    <name type="scientific">Trichoplusia ni</name>
    <name type="common">Cabbage looper</name>
    <dbReference type="NCBI Taxonomy" id="7111"/>
    <lineage>
        <taxon>Eukaryota</taxon>
        <taxon>Metazoa</taxon>
        <taxon>Ecdysozoa</taxon>
        <taxon>Arthropoda</taxon>
        <taxon>Hexapoda</taxon>
        <taxon>Insecta</taxon>
        <taxon>Pterygota</taxon>
        <taxon>Neoptera</taxon>
        <taxon>Endopterygota</taxon>
        <taxon>Lepidoptera</taxon>
        <taxon>Glossata</taxon>
        <taxon>Ditrysia</taxon>
        <taxon>Noctuoidea</taxon>
        <taxon>Noctuidae</taxon>
        <taxon>Plusiinae</taxon>
        <taxon>Trichoplusia</taxon>
    </lineage>
</organism>
<evidence type="ECO:0000256" key="9">
    <source>
        <dbReference type="SAM" id="Phobius"/>
    </source>
</evidence>
<evidence type="ECO:0000256" key="2">
    <source>
        <dbReference type="ARBA" id="ARBA00006145"/>
    </source>
</evidence>
<evidence type="ECO:0000256" key="4">
    <source>
        <dbReference type="ARBA" id="ARBA00022702"/>
    </source>
</evidence>
<evidence type="ECO:0000256" key="6">
    <source>
        <dbReference type="ARBA" id="ARBA00022815"/>
    </source>
</evidence>
<evidence type="ECO:0000256" key="1">
    <source>
        <dbReference type="ARBA" id="ARBA00004613"/>
    </source>
</evidence>
<accession>A0A7E5VTP9</accession>
<keyword evidence="9" id="KW-1133">Transmembrane helix</keyword>
<dbReference type="KEGG" id="tnl:113496640"/>
<dbReference type="RefSeq" id="XP_026731718.1">
    <property type="nucleotide sequence ID" value="XM_026875917.1"/>
</dbReference>
<keyword evidence="6" id="KW-0027">Amidation</keyword>
<dbReference type="CTD" id="100135764"/>